<dbReference type="InterPro" id="IPR045120">
    <property type="entry name" value="Suco/Slp1-like"/>
</dbReference>
<keyword evidence="2" id="KW-0812">Transmembrane</keyword>
<keyword evidence="4" id="KW-0472">Membrane</keyword>
<dbReference type="InterPro" id="IPR012919">
    <property type="entry name" value="SUN_dom"/>
</dbReference>
<keyword evidence="9" id="KW-1185">Reference proteome</keyword>
<evidence type="ECO:0000256" key="3">
    <source>
        <dbReference type="ARBA" id="ARBA00022989"/>
    </source>
</evidence>
<dbReference type="OrthoDB" id="5870759at2759"/>
<feature type="compositionally biased region" description="Polar residues" evidence="5">
    <location>
        <begin position="66"/>
        <end position="102"/>
    </location>
</feature>
<keyword evidence="6" id="KW-0732">Signal</keyword>
<dbReference type="PANTHER" id="PTHR12953:SF0">
    <property type="entry name" value="SUN DOMAIN-CONTAINING OSSIFICATION FACTOR"/>
    <property type="match status" value="1"/>
</dbReference>
<evidence type="ECO:0000259" key="7">
    <source>
        <dbReference type="PROSITE" id="PS51469"/>
    </source>
</evidence>
<gene>
    <name evidence="8" type="ORF">SVUK_LOCUS10438</name>
</gene>
<evidence type="ECO:0000256" key="1">
    <source>
        <dbReference type="ARBA" id="ARBA00004308"/>
    </source>
</evidence>
<evidence type="ECO:0000313" key="9">
    <source>
        <dbReference type="Proteomes" id="UP000270094"/>
    </source>
</evidence>
<reference evidence="8 9" key="1">
    <citation type="submission" date="2018-11" db="EMBL/GenBank/DDBJ databases">
        <authorList>
            <consortium name="Pathogen Informatics"/>
        </authorList>
    </citation>
    <scope>NUCLEOTIDE SEQUENCE [LARGE SCALE GENOMIC DNA]</scope>
</reference>
<organism evidence="8 9">
    <name type="scientific">Strongylus vulgaris</name>
    <name type="common">Blood worm</name>
    <dbReference type="NCBI Taxonomy" id="40348"/>
    <lineage>
        <taxon>Eukaryota</taxon>
        <taxon>Metazoa</taxon>
        <taxon>Ecdysozoa</taxon>
        <taxon>Nematoda</taxon>
        <taxon>Chromadorea</taxon>
        <taxon>Rhabditida</taxon>
        <taxon>Rhabditina</taxon>
        <taxon>Rhabditomorpha</taxon>
        <taxon>Strongyloidea</taxon>
        <taxon>Strongylidae</taxon>
        <taxon>Strongylus</taxon>
    </lineage>
</organism>
<accession>A0A3P7IQK1</accession>
<dbReference type="AlphaFoldDB" id="A0A3P7IQK1"/>
<feature type="domain" description="SUN" evidence="7">
    <location>
        <begin position="148"/>
        <end position="295"/>
    </location>
</feature>
<name>A0A3P7IQK1_STRVU</name>
<dbReference type="EMBL" id="UYYB01095334">
    <property type="protein sequence ID" value="VDM75440.1"/>
    <property type="molecule type" value="Genomic_DNA"/>
</dbReference>
<dbReference type="GO" id="GO:0034975">
    <property type="term" value="P:protein folding in endoplasmic reticulum"/>
    <property type="evidence" value="ECO:0007669"/>
    <property type="project" value="TreeGrafter"/>
</dbReference>
<sequence length="295" mass="33111">MIERWRTTTTLLYMAVLWSCICCENVCLAVDFKELVQAFLDANRLSNSSCPIEMPRRLSHDITPNLLLTGNKSQSNSTHHRASSGNCTNNLTAPDSLRNPTSVLKAEPVDAKLSIKPKEGGELHQPIATFDEWTKEKLKQEHRKAVPPASVVDTGLPSTQVQQIAPAAAATRNYASRECGAKVLLSNPEAENTKAILNEKEKDEYMRNPCEKAENKFVILELCETIQPRSVEIANYELFSSGPRNIRLWSAERFPNGEWRLLSELTALDSRQIQQFPIPFTGAYAKFIKVNILIQ</sequence>
<dbReference type="PANTHER" id="PTHR12953">
    <property type="entry name" value="MEMBRANE PROTEIN CH1 RELATED"/>
    <property type="match status" value="1"/>
</dbReference>
<evidence type="ECO:0000256" key="6">
    <source>
        <dbReference type="SAM" id="SignalP"/>
    </source>
</evidence>
<dbReference type="GO" id="GO:0016020">
    <property type="term" value="C:membrane"/>
    <property type="evidence" value="ECO:0007669"/>
    <property type="project" value="InterPro"/>
</dbReference>
<dbReference type="PROSITE" id="PS51469">
    <property type="entry name" value="SUN"/>
    <property type="match status" value="1"/>
</dbReference>
<evidence type="ECO:0000256" key="2">
    <source>
        <dbReference type="ARBA" id="ARBA00022692"/>
    </source>
</evidence>
<dbReference type="GO" id="GO:0012505">
    <property type="term" value="C:endomembrane system"/>
    <property type="evidence" value="ECO:0007669"/>
    <property type="project" value="UniProtKB-SubCell"/>
</dbReference>
<feature type="chain" id="PRO_5017954246" description="SUN domain-containing protein" evidence="6">
    <location>
        <begin position="24"/>
        <end position="295"/>
    </location>
</feature>
<evidence type="ECO:0000256" key="5">
    <source>
        <dbReference type="SAM" id="MobiDB-lite"/>
    </source>
</evidence>
<comment type="subcellular location">
    <subcellularLocation>
        <location evidence="1">Endomembrane system</location>
    </subcellularLocation>
</comment>
<evidence type="ECO:0000313" key="8">
    <source>
        <dbReference type="EMBL" id="VDM75440.1"/>
    </source>
</evidence>
<protein>
    <recommendedName>
        <fullName evidence="7">SUN domain-containing protein</fullName>
    </recommendedName>
</protein>
<keyword evidence="3" id="KW-1133">Transmembrane helix</keyword>
<dbReference type="Proteomes" id="UP000270094">
    <property type="component" value="Unassembled WGS sequence"/>
</dbReference>
<feature type="signal peptide" evidence="6">
    <location>
        <begin position="1"/>
        <end position="23"/>
    </location>
</feature>
<evidence type="ECO:0000256" key="4">
    <source>
        <dbReference type="ARBA" id="ARBA00023136"/>
    </source>
</evidence>
<dbReference type="GO" id="GO:0005737">
    <property type="term" value="C:cytoplasm"/>
    <property type="evidence" value="ECO:0007669"/>
    <property type="project" value="TreeGrafter"/>
</dbReference>
<proteinExistence type="predicted"/>
<dbReference type="Pfam" id="PF07738">
    <property type="entry name" value="Sad1_UNC"/>
    <property type="match status" value="1"/>
</dbReference>
<feature type="region of interest" description="Disordered" evidence="5">
    <location>
        <begin position="66"/>
        <end position="103"/>
    </location>
</feature>